<sequence length="60" mass="6581">MPENPQKNFTGKIVSITLAVTGLLIITSIIIGGALLASRKWDPTWNPFRPKAESRLPGTY</sequence>
<accession>A0A1G2HR69</accession>
<dbReference type="AlphaFoldDB" id="A0A1G2HR69"/>
<evidence type="ECO:0000256" key="1">
    <source>
        <dbReference type="SAM" id="Phobius"/>
    </source>
</evidence>
<reference evidence="2 3" key="1">
    <citation type="journal article" date="2016" name="Nat. Commun.">
        <title>Thousands of microbial genomes shed light on interconnected biogeochemical processes in an aquifer system.</title>
        <authorList>
            <person name="Anantharaman K."/>
            <person name="Brown C.T."/>
            <person name="Hug L.A."/>
            <person name="Sharon I."/>
            <person name="Castelle C.J."/>
            <person name="Probst A.J."/>
            <person name="Thomas B.C."/>
            <person name="Singh A."/>
            <person name="Wilkins M.J."/>
            <person name="Karaoz U."/>
            <person name="Brodie E.L."/>
            <person name="Williams K.H."/>
            <person name="Hubbard S.S."/>
            <person name="Banfield J.F."/>
        </authorList>
    </citation>
    <scope>NUCLEOTIDE SEQUENCE [LARGE SCALE GENOMIC DNA]</scope>
</reference>
<feature type="transmembrane region" description="Helical" evidence="1">
    <location>
        <begin position="13"/>
        <end position="37"/>
    </location>
</feature>
<gene>
    <name evidence="2" type="ORF">A2730_02095</name>
</gene>
<keyword evidence="1" id="KW-1133">Transmembrane helix</keyword>
<organism evidence="2 3">
    <name type="scientific">Candidatus Staskawiczbacteria bacterium RIFCSPHIGHO2_01_FULL_39_25</name>
    <dbReference type="NCBI Taxonomy" id="1802202"/>
    <lineage>
        <taxon>Bacteria</taxon>
        <taxon>Candidatus Staskawicziibacteriota</taxon>
    </lineage>
</organism>
<evidence type="ECO:0000313" key="3">
    <source>
        <dbReference type="Proteomes" id="UP000176855"/>
    </source>
</evidence>
<proteinExistence type="predicted"/>
<keyword evidence="1" id="KW-0472">Membrane</keyword>
<evidence type="ECO:0000313" key="2">
    <source>
        <dbReference type="EMBL" id="OGZ64731.1"/>
    </source>
</evidence>
<dbReference type="STRING" id="1802202.A2730_02095"/>
<comment type="caution">
    <text evidence="2">The sequence shown here is derived from an EMBL/GenBank/DDBJ whole genome shotgun (WGS) entry which is preliminary data.</text>
</comment>
<dbReference type="Proteomes" id="UP000176855">
    <property type="component" value="Unassembled WGS sequence"/>
</dbReference>
<name>A0A1G2HR69_9BACT</name>
<dbReference type="EMBL" id="MHOO01000003">
    <property type="protein sequence ID" value="OGZ64731.1"/>
    <property type="molecule type" value="Genomic_DNA"/>
</dbReference>
<protein>
    <submittedName>
        <fullName evidence="2">Uncharacterized protein</fullName>
    </submittedName>
</protein>
<keyword evidence="1" id="KW-0812">Transmembrane</keyword>